<proteinExistence type="inferred from homology"/>
<protein>
    <recommendedName>
        <fullName evidence="3">Peptidase M20 dimerisation domain-containing protein</fullName>
    </recommendedName>
</protein>
<comment type="caution">
    <text evidence="4">The sequence shown here is derived from an EMBL/GenBank/DDBJ whole genome shotgun (WGS) entry which is preliminary data.</text>
</comment>
<reference evidence="4 5" key="1">
    <citation type="submission" date="2016-08" db="EMBL/GenBank/DDBJ databases">
        <title>Draft genome sequence of allopolyploid Zygosaccharomyces rouxii.</title>
        <authorList>
            <person name="Watanabe J."/>
            <person name="Uehara K."/>
            <person name="Mogi Y."/>
            <person name="Tsukioka Y."/>
        </authorList>
    </citation>
    <scope>NUCLEOTIDE SEQUENCE [LARGE SCALE GENOMIC DNA]</scope>
    <source>
        <strain evidence="4 5">NBRC 110957</strain>
    </source>
</reference>
<organism evidence="4 5">
    <name type="scientific">Zygosaccharomyces rouxii</name>
    <dbReference type="NCBI Taxonomy" id="4956"/>
    <lineage>
        <taxon>Eukaryota</taxon>
        <taxon>Fungi</taxon>
        <taxon>Dikarya</taxon>
        <taxon>Ascomycota</taxon>
        <taxon>Saccharomycotina</taxon>
        <taxon>Saccharomycetes</taxon>
        <taxon>Saccharomycetales</taxon>
        <taxon>Saccharomycetaceae</taxon>
        <taxon>Zygosaccharomyces</taxon>
    </lineage>
</organism>
<dbReference type="SUPFAM" id="SSF53187">
    <property type="entry name" value="Zn-dependent exopeptidases"/>
    <property type="match status" value="1"/>
</dbReference>
<dbReference type="InterPro" id="IPR010158">
    <property type="entry name" value="Amidase_Cbmase"/>
</dbReference>
<sequence length="473" mass="52098">MIASLRSKFLLPCRTRSLSMTGSTTSITSTRSTATLNIPAVAPLRINSGRLNNTILESGNQFGAAFRWASEPHEFGLRRLAGTEVDGRVRDWFVKECKSLGCSIKVDKIGNIFALYKGQDRTGKPPTATGSHLDTQPEAGKYDGILGVLSGLEVLRTFKENGYVPHYDVCVIVWFNEEGARFARSCTGSSVWSHDLSLQEAYQMMSIGEDKPESVLDSLSKIGYLGDTPASYKENAIDAHFELHIEQGPILESESKKIGVVTSVQGYQWSKCTVKGVGAHAGTTPWNLRKDALLASAKIITRASEIAKSFQALFTCGVIDVKPYSVNILPGEASFTLDVRHPDDNVVQKVVYEIKKEIEKILKDNAAGPLHYDWEVLQLSPAVKFNETCIECVSRSAYAQFGEDEVRPITSGAGHDSCQTAPRVPTSMIFIPSKDGLSHNFYEFSSPEEVENGFKVLLQAIVNYDNYRLSRGY</sequence>
<evidence type="ECO:0000259" key="3">
    <source>
        <dbReference type="Pfam" id="PF07687"/>
    </source>
</evidence>
<evidence type="ECO:0000256" key="1">
    <source>
        <dbReference type="ARBA" id="ARBA00006247"/>
    </source>
</evidence>
<dbReference type="EMBL" id="BDGX01000032">
    <property type="protein sequence ID" value="GAV51611.1"/>
    <property type="molecule type" value="Genomic_DNA"/>
</dbReference>
<comment type="similarity">
    <text evidence="1">Belongs to the peptidase M20A family.</text>
</comment>
<dbReference type="Pfam" id="PF01546">
    <property type="entry name" value="Peptidase_M20"/>
    <property type="match status" value="1"/>
</dbReference>
<dbReference type="CDD" id="cd03884">
    <property type="entry name" value="M20_bAS"/>
    <property type="match status" value="1"/>
</dbReference>
<dbReference type="PANTHER" id="PTHR32494">
    <property type="entry name" value="ALLANTOATE DEIMINASE-RELATED"/>
    <property type="match status" value="1"/>
</dbReference>
<feature type="domain" description="Peptidase M20 dimerisation" evidence="3">
    <location>
        <begin position="264"/>
        <end position="364"/>
    </location>
</feature>
<dbReference type="Pfam" id="PF07687">
    <property type="entry name" value="M20_dimer"/>
    <property type="match status" value="1"/>
</dbReference>
<dbReference type="InterPro" id="IPR036264">
    <property type="entry name" value="Bact_exopeptidase_dim_dom"/>
</dbReference>
<dbReference type="Gene3D" id="3.30.70.360">
    <property type="match status" value="1"/>
</dbReference>
<dbReference type="SUPFAM" id="SSF55031">
    <property type="entry name" value="Bacterial exopeptidase dimerisation domain"/>
    <property type="match status" value="1"/>
</dbReference>
<dbReference type="InterPro" id="IPR011650">
    <property type="entry name" value="Peptidase_M20_dimer"/>
</dbReference>
<dbReference type="Gene3D" id="3.40.630.10">
    <property type="entry name" value="Zn peptidases"/>
    <property type="match status" value="1"/>
</dbReference>
<dbReference type="AlphaFoldDB" id="A0A1Q3A7G8"/>
<dbReference type="NCBIfam" id="TIGR01879">
    <property type="entry name" value="hydantase"/>
    <property type="match status" value="1"/>
</dbReference>
<dbReference type="OrthoDB" id="4676at2759"/>
<dbReference type="InterPro" id="IPR002933">
    <property type="entry name" value="Peptidase_M20"/>
</dbReference>
<dbReference type="GO" id="GO:0016813">
    <property type="term" value="F:hydrolase activity, acting on carbon-nitrogen (but not peptide) bonds, in linear amidines"/>
    <property type="evidence" value="ECO:0007669"/>
    <property type="project" value="InterPro"/>
</dbReference>
<dbReference type="Proteomes" id="UP000187013">
    <property type="component" value="Unassembled WGS sequence"/>
</dbReference>
<keyword evidence="2" id="KW-0378">Hydrolase</keyword>
<name>A0A1Q3A7G8_ZYGRO</name>
<gene>
    <name evidence="4" type="ORF">ZYGR_0AF00820</name>
</gene>
<evidence type="ECO:0000313" key="5">
    <source>
        <dbReference type="Proteomes" id="UP000187013"/>
    </source>
</evidence>
<accession>A0A1Q3A7G8</accession>
<dbReference type="PANTHER" id="PTHR32494:SF5">
    <property type="entry name" value="ALLANTOATE AMIDOHYDROLASE"/>
    <property type="match status" value="1"/>
</dbReference>
<evidence type="ECO:0000256" key="2">
    <source>
        <dbReference type="ARBA" id="ARBA00022801"/>
    </source>
</evidence>
<evidence type="ECO:0000313" key="4">
    <source>
        <dbReference type="EMBL" id="GAV51611.1"/>
    </source>
</evidence>